<evidence type="ECO:0000313" key="1">
    <source>
        <dbReference type="EMBL" id="CAF1643741.1"/>
    </source>
</evidence>
<evidence type="ECO:0000313" key="3">
    <source>
        <dbReference type="Proteomes" id="UP000663829"/>
    </source>
</evidence>
<gene>
    <name evidence="1" type="ORF">GPM918_LOCUS45096</name>
    <name evidence="2" type="ORF">SRO942_LOCUS47334</name>
</gene>
<dbReference type="EMBL" id="CAJNOQ010048438">
    <property type="protein sequence ID" value="CAF1643741.1"/>
    <property type="molecule type" value="Genomic_DNA"/>
</dbReference>
<sequence length="79" mass="9343">IRHDPIRRRCELKNLLPCIRLVLLPPSFLQDAKCDEIYGADDMRKSHEIISSAYNKLMSHVYYNLPPRRRPVKPLVICR</sequence>
<evidence type="ECO:0000313" key="2">
    <source>
        <dbReference type="EMBL" id="CAF4559939.1"/>
    </source>
</evidence>
<name>A0A816E6U8_9BILA</name>
<accession>A0A816E6U8</accession>
<dbReference type="Proteomes" id="UP000663829">
    <property type="component" value="Unassembled WGS sequence"/>
</dbReference>
<organism evidence="1 3">
    <name type="scientific">Didymodactylos carnosus</name>
    <dbReference type="NCBI Taxonomy" id="1234261"/>
    <lineage>
        <taxon>Eukaryota</taxon>
        <taxon>Metazoa</taxon>
        <taxon>Spiralia</taxon>
        <taxon>Gnathifera</taxon>
        <taxon>Rotifera</taxon>
        <taxon>Eurotatoria</taxon>
        <taxon>Bdelloidea</taxon>
        <taxon>Philodinida</taxon>
        <taxon>Philodinidae</taxon>
        <taxon>Didymodactylos</taxon>
    </lineage>
</organism>
<keyword evidence="3" id="KW-1185">Reference proteome</keyword>
<dbReference type="AlphaFoldDB" id="A0A816E6U8"/>
<feature type="non-terminal residue" evidence="1">
    <location>
        <position position="1"/>
    </location>
</feature>
<dbReference type="OrthoDB" id="45365at2759"/>
<dbReference type="EMBL" id="CAJOBC010117760">
    <property type="protein sequence ID" value="CAF4559939.1"/>
    <property type="molecule type" value="Genomic_DNA"/>
</dbReference>
<reference evidence="1" key="1">
    <citation type="submission" date="2021-02" db="EMBL/GenBank/DDBJ databases">
        <authorList>
            <person name="Nowell W R."/>
        </authorList>
    </citation>
    <scope>NUCLEOTIDE SEQUENCE</scope>
</reference>
<comment type="caution">
    <text evidence="1">The sequence shown here is derived from an EMBL/GenBank/DDBJ whole genome shotgun (WGS) entry which is preliminary data.</text>
</comment>
<dbReference type="Proteomes" id="UP000681722">
    <property type="component" value="Unassembled WGS sequence"/>
</dbReference>
<proteinExistence type="predicted"/>
<protein>
    <submittedName>
        <fullName evidence="1">Uncharacterized protein</fullName>
    </submittedName>
</protein>